<feature type="transmembrane region" description="Helical" evidence="7">
    <location>
        <begin position="45"/>
        <end position="68"/>
    </location>
</feature>
<evidence type="ECO:0000256" key="3">
    <source>
        <dbReference type="ARBA" id="ARBA00022475"/>
    </source>
</evidence>
<evidence type="ECO:0000313" key="8">
    <source>
        <dbReference type="EMBL" id="ALO49461.1"/>
    </source>
</evidence>
<dbReference type="PANTHER" id="PTHR30250:SF10">
    <property type="entry name" value="LIPOPOLYSACCHARIDE BIOSYNTHESIS PROTEIN WZXC"/>
    <property type="match status" value="1"/>
</dbReference>
<dbReference type="GO" id="GO:0005886">
    <property type="term" value="C:plasma membrane"/>
    <property type="evidence" value="ECO:0007669"/>
    <property type="project" value="UniProtKB-SubCell"/>
</dbReference>
<dbReference type="EMBL" id="CP013195">
    <property type="protein sequence ID" value="ALO49461.1"/>
    <property type="molecule type" value="Genomic_DNA"/>
</dbReference>
<accession>A0A0S2KMJ2</accession>
<gene>
    <name evidence="8" type="ORF">AS203_10440</name>
</gene>
<feature type="transmembrane region" description="Helical" evidence="7">
    <location>
        <begin position="380"/>
        <end position="403"/>
    </location>
</feature>
<feature type="transmembrane region" description="Helical" evidence="7">
    <location>
        <begin position="293"/>
        <end position="313"/>
    </location>
</feature>
<feature type="transmembrane region" description="Helical" evidence="7">
    <location>
        <begin position="215"/>
        <end position="234"/>
    </location>
</feature>
<dbReference type="RefSeq" id="WP_060544455.1">
    <property type="nucleotide sequence ID" value="NZ_CP013195.1"/>
</dbReference>
<evidence type="ECO:0000256" key="7">
    <source>
        <dbReference type="SAM" id="Phobius"/>
    </source>
</evidence>
<dbReference type="Proteomes" id="UP000056252">
    <property type="component" value="Chromosome"/>
</dbReference>
<dbReference type="Pfam" id="PF13440">
    <property type="entry name" value="Polysacc_synt_3"/>
    <property type="match status" value="1"/>
</dbReference>
<evidence type="ECO:0000256" key="2">
    <source>
        <dbReference type="ARBA" id="ARBA00007430"/>
    </source>
</evidence>
<dbReference type="InterPro" id="IPR050833">
    <property type="entry name" value="Poly_Biosynth_Transport"/>
</dbReference>
<dbReference type="eggNOG" id="COG2244">
    <property type="taxonomic scope" value="Bacteria"/>
</dbReference>
<dbReference type="AlphaFoldDB" id="A0A0S2KMJ2"/>
<feature type="transmembrane region" description="Helical" evidence="7">
    <location>
        <begin position="354"/>
        <end position="374"/>
    </location>
</feature>
<evidence type="ECO:0000256" key="6">
    <source>
        <dbReference type="ARBA" id="ARBA00023136"/>
    </source>
</evidence>
<feature type="transmembrane region" description="Helical" evidence="7">
    <location>
        <begin position="12"/>
        <end position="33"/>
    </location>
</feature>
<keyword evidence="3" id="KW-1003">Cell membrane</keyword>
<feature type="transmembrane region" description="Helical" evidence="7">
    <location>
        <begin position="80"/>
        <end position="106"/>
    </location>
</feature>
<evidence type="ECO:0000256" key="5">
    <source>
        <dbReference type="ARBA" id="ARBA00022989"/>
    </source>
</evidence>
<name>A0A0S2KMJ2_9BACT</name>
<feature type="transmembrane region" description="Helical" evidence="7">
    <location>
        <begin position="319"/>
        <end position="342"/>
    </location>
</feature>
<feature type="transmembrane region" description="Helical" evidence="7">
    <location>
        <begin position="415"/>
        <end position="433"/>
    </location>
</feature>
<dbReference type="KEGG" id="peo:AS203_10440"/>
<sequence>MSELKDKTARGLLWGAMNNGVMQILNAVFGIVLSRLLSLSDYGLVGMLAIFTAVASALQESGFTSALVNKQDASDRDYNAVFWFSVLMGSALYLILWGCAPLIASYFHQPDIIMLSKVAFLAIPLSAIGIVPQAYMFKHLMVKETTVIRISALLISGAVGITMALSGKAYWSLVWQQLLYVSITSFGKFACIPWRPTCQIDFKPVRQMFGFSSKIMLTTIINTVSNNILTVIFGRLFSSSIVGSFTQAYKWNTMAYSLVAGTVAQVAQPVFAQVTNDDNRLAQVFRKMVRFTAFLSFPVMFGLAIIAPEFIVLTVGEKWIPSVPLLQILCVSGAFLPLHTAFQNLLVSKGRSDTYMWGNIGLILTSIGTIIAFHSQGIEVMVAAYSALNIVWMGVWQILVHRLIRLKYNDMARDVLPFFITSGIVMTIVFYGAALIEGMILRLIVKILAGASIYFVVMKMAHAKILDESLQYLLHHKK</sequence>
<feature type="transmembrane region" description="Helical" evidence="7">
    <location>
        <begin position="112"/>
        <end position="135"/>
    </location>
</feature>
<keyword evidence="5 7" id="KW-1133">Transmembrane helix</keyword>
<feature type="transmembrane region" description="Helical" evidence="7">
    <location>
        <begin position="439"/>
        <end position="457"/>
    </location>
</feature>
<keyword evidence="4 7" id="KW-0812">Transmembrane</keyword>
<proteinExistence type="inferred from homology"/>
<evidence type="ECO:0000313" key="9">
    <source>
        <dbReference type="Proteomes" id="UP000056252"/>
    </source>
</evidence>
<feature type="transmembrane region" description="Helical" evidence="7">
    <location>
        <begin position="147"/>
        <end position="167"/>
    </location>
</feature>
<dbReference type="CDD" id="cd13127">
    <property type="entry name" value="MATE_tuaB_like"/>
    <property type="match status" value="1"/>
</dbReference>
<reference evidence="9" key="1">
    <citation type="submission" date="2015-11" db="EMBL/GenBank/DDBJ databases">
        <authorList>
            <person name="Holder M.E."/>
            <person name="Ajami N.J."/>
            <person name="Petrosino J.F."/>
        </authorList>
    </citation>
    <scope>NUCLEOTIDE SEQUENCE [LARGE SCALE GENOMIC DNA]</scope>
    <source>
        <strain evidence="9">F0113</strain>
    </source>
</reference>
<keyword evidence="9" id="KW-1185">Reference proteome</keyword>
<evidence type="ECO:0000256" key="1">
    <source>
        <dbReference type="ARBA" id="ARBA00004651"/>
    </source>
</evidence>
<evidence type="ECO:0000256" key="4">
    <source>
        <dbReference type="ARBA" id="ARBA00022692"/>
    </source>
</evidence>
<dbReference type="OrthoDB" id="9770347at2"/>
<protein>
    <submittedName>
        <fullName evidence="8">Lipopolysaccharide biosynthesis protein</fullName>
    </submittedName>
</protein>
<organism evidence="8 9">
    <name type="scientific">Hoylesella enoeca</name>
    <dbReference type="NCBI Taxonomy" id="76123"/>
    <lineage>
        <taxon>Bacteria</taxon>
        <taxon>Pseudomonadati</taxon>
        <taxon>Bacteroidota</taxon>
        <taxon>Bacteroidia</taxon>
        <taxon>Bacteroidales</taxon>
        <taxon>Prevotellaceae</taxon>
        <taxon>Hoylesella</taxon>
    </lineage>
</organism>
<comment type="subcellular location">
    <subcellularLocation>
        <location evidence="1">Cell membrane</location>
        <topology evidence="1">Multi-pass membrane protein</topology>
    </subcellularLocation>
</comment>
<comment type="similarity">
    <text evidence="2">Belongs to the polysaccharide synthase family.</text>
</comment>
<dbReference type="STRING" id="76123.AS203_10440"/>
<keyword evidence="6 7" id="KW-0472">Membrane</keyword>
<dbReference type="PANTHER" id="PTHR30250">
    <property type="entry name" value="PST FAMILY PREDICTED COLANIC ACID TRANSPORTER"/>
    <property type="match status" value="1"/>
</dbReference>